<feature type="transmembrane region" description="Helical" evidence="6">
    <location>
        <begin position="115"/>
        <end position="137"/>
    </location>
</feature>
<proteinExistence type="predicted"/>
<keyword evidence="4 6" id="KW-0472">Membrane</keyword>
<evidence type="ECO:0000256" key="4">
    <source>
        <dbReference type="ARBA" id="ARBA00023136"/>
    </source>
</evidence>
<feature type="compositionally biased region" description="Basic residues" evidence="5">
    <location>
        <begin position="1"/>
        <end position="15"/>
    </location>
</feature>
<feature type="transmembrane region" description="Helical" evidence="6">
    <location>
        <begin position="181"/>
        <end position="200"/>
    </location>
</feature>
<reference evidence="7 8" key="1">
    <citation type="journal article" date="2018" name="New Phytol.">
        <title>Phylogenomics of Endogonaceae and evolution of mycorrhizas within Mucoromycota.</title>
        <authorList>
            <person name="Chang Y."/>
            <person name="Desiro A."/>
            <person name="Na H."/>
            <person name="Sandor L."/>
            <person name="Lipzen A."/>
            <person name="Clum A."/>
            <person name="Barry K."/>
            <person name="Grigoriev I.V."/>
            <person name="Martin F.M."/>
            <person name="Stajich J.E."/>
            <person name="Smith M.E."/>
            <person name="Bonito G."/>
            <person name="Spatafora J.W."/>
        </authorList>
    </citation>
    <scope>NUCLEOTIDE SEQUENCE [LARGE SCALE GENOMIC DNA]</scope>
    <source>
        <strain evidence="7 8">GMNB39</strain>
    </source>
</reference>
<feature type="transmembrane region" description="Helical" evidence="6">
    <location>
        <begin position="206"/>
        <end position="231"/>
    </location>
</feature>
<organism evidence="7 8">
    <name type="scientific">Jimgerdemannia flammicorona</name>
    <dbReference type="NCBI Taxonomy" id="994334"/>
    <lineage>
        <taxon>Eukaryota</taxon>
        <taxon>Fungi</taxon>
        <taxon>Fungi incertae sedis</taxon>
        <taxon>Mucoromycota</taxon>
        <taxon>Mucoromycotina</taxon>
        <taxon>Endogonomycetes</taxon>
        <taxon>Endogonales</taxon>
        <taxon>Endogonaceae</taxon>
        <taxon>Jimgerdemannia</taxon>
    </lineage>
</organism>
<dbReference type="PANTHER" id="PTHR21389">
    <property type="entry name" value="P53 INDUCED PROTEIN"/>
    <property type="match status" value="1"/>
</dbReference>
<dbReference type="Pfam" id="PF07264">
    <property type="entry name" value="EI24"/>
    <property type="match status" value="1"/>
</dbReference>
<evidence type="ECO:0000256" key="3">
    <source>
        <dbReference type="ARBA" id="ARBA00022989"/>
    </source>
</evidence>
<gene>
    <name evidence="7" type="ORF">BC936DRAFT_143987</name>
</gene>
<keyword evidence="3 6" id="KW-1133">Transmembrane helix</keyword>
<feature type="transmembrane region" description="Helical" evidence="6">
    <location>
        <begin position="275"/>
        <end position="295"/>
    </location>
</feature>
<dbReference type="EMBL" id="RBNI01002971">
    <property type="protein sequence ID" value="RUP48782.1"/>
    <property type="molecule type" value="Genomic_DNA"/>
</dbReference>
<dbReference type="PANTHER" id="PTHR21389:SF0">
    <property type="entry name" value="ETOPOSIDE-INDUCED PROTEIN 2.4 HOMOLOG"/>
    <property type="match status" value="1"/>
</dbReference>
<keyword evidence="8" id="KW-1185">Reference proteome</keyword>
<dbReference type="AlphaFoldDB" id="A0A433DD57"/>
<evidence type="ECO:0000256" key="5">
    <source>
        <dbReference type="SAM" id="MobiDB-lite"/>
    </source>
</evidence>
<evidence type="ECO:0000256" key="1">
    <source>
        <dbReference type="ARBA" id="ARBA00004141"/>
    </source>
</evidence>
<evidence type="ECO:0000256" key="6">
    <source>
        <dbReference type="SAM" id="Phobius"/>
    </source>
</evidence>
<dbReference type="Proteomes" id="UP000268093">
    <property type="component" value="Unassembled WGS sequence"/>
</dbReference>
<feature type="transmembrane region" description="Helical" evidence="6">
    <location>
        <begin position="252"/>
        <end position="269"/>
    </location>
</feature>
<dbReference type="InterPro" id="IPR059112">
    <property type="entry name" value="CysZ/EI24"/>
</dbReference>
<feature type="transmembrane region" description="Helical" evidence="6">
    <location>
        <begin position="59"/>
        <end position="78"/>
    </location>
</feature>
<feature type="region of interest" description="Disordered" evidence="5">
    <location>
        <begin position="1"/>
        <end position="21"/>
    </location>
</feature>
<accession>A0A433DD57</accession>
<sequence length="349" mass="39606">MPPKLHPQRQQHQHQHQQPPPLADTLRLCASCAYKGLRDAFSWPKTLITIYASKTIQSATLRCIILNGVIFLGSMLFFERLVMPTLHFVFGVSNSQGYDEAAPFFFKAVYSAFRLFYNIFWVYPIYAASFILNSIWYQQIADRAYQMQQASNTSNPSRGTISPAAPPPSFLARLPDEIYRALFFANYLVLISVVYSIPVVGPGVSLLFFTWITAYYCFEYVGGCMGGRMTLYTWISRGWKLEQRLEYFEEHWAYFAGFGLPLALITFFLSTLVGAGVFAIFFPCYIIMATLALPYPRSGSSRQQFHRFIPYRLSIFYPVRKMNAMAIAVMRILGGGRIGGSVGAVRARG</sequence>
<dbReference type="GO" id="GO:0016236">
    <property type="term" value="P:macroautophagy"/>
    <property type="evidence" value="ECO:0007669"/>
    <property type="project" value="TreeGrafter"/>
</dbReference>
<dbReference type="OrthoDB" id="266518at2759"/>
<dbReference type="GO" id="GO:0016020">
    <property type="term" value="C:membrane"/>
    <property type="evidence" value="ECO:0007669"/>
    <property type="project" value="UniProtKB-SubCell"/>
</dbReference>
<dbReference type="GO" id="GO:0005783">
    <property type="term" value="C:endoplasmic reticulum"/>
    <property type="evidence" value="ECO:0007669"/>
    <property type="project" value="TreeGrafter"/>
</dbReference>
<keyword evidence="2 6" id="KW-0812">Transmembrane</keyword>
<comment type="subcellular location">
    <subcellularLocation>
        <location evidence="1">Membrane</location>
        <topology evidence="1">Multi-pass membrane protein</topology>
    </subcellularLocation>
</comment>
<name>A0A433DD57_9FUNG</name>
<evidence type="ECO:0000256" key="2">
    <source>
        <dbReference type="ARBA" id="ARBA00022692"/>
    </source>
</evidence>
<comment type="caution">
    <text evidence="7">The sequence shown here is derived from an EMBL/GenBank/DDBJ whole genome shotgun (WGS) entry which is preliminary data.</text>
</comment>
<evidence type="ECO:0000313" key="7">
    <source>
        <dbReference type="EMBL" id="RUP48782.1"/>
    </source>
</evidence>
<evidence type="ECO:0000313" key="8">
    <source>
        <dbReference type="Proteomes" id="UP000268093"/>
    </source>
</evidence>
<protein>
    <submittedName>
        <fullName evidence="7">Etoposide-induced protein 2.4-domain-containing protein</fullName>
    </submittedName>
</protein>